<keyword evidence="3 8" id="KW-0808">Transferase</keyword>
<name>A0A7G1G9V4_9BACT</name>
<dbReference type="EC" id="2.3.1.269" evidence="8"/>
<dbReference type="PROSITE" id="PS50263">
    <property type="entry name" value="CN_HYDROLASE"/>
    <property type="match status" value="1"/>
</dbReference>
<comment type="catalytic activity">
    <reaction evidence="8">
        <text>N-terminal S-1,2-diacyl-sn-glyceryl-L-cysteinyl-[lipoprotein] + a glycerophospholipid = N-acyl-S-1,2-diacyl-sn-glyceryl-L-cysteinyl-[lipoprotein] + a 2-acyl-sn-glycero-3-phospholipid + H(+)</text>
        <dbReference type="Rhea" id="RHEA:48228"/>
        <dbReference type="Rhea" id="RHEA-COMP:14681"/>
        <dbReference type="Rhea" id="RHEA-COMP:14684"/>
        <dbReference type="ChEBI" id="CHEBI:15378"/>
        <dbReference type="ChEBI" id="CHEBI:136912"/>
        <dbReference type="ChEBI" id="CHEBI:140656"/>
        <dbReference type="ChEBI" id="CHEBI:140657"/>
        <dbReference type="ChEBI" id="CHEBI:140660"/>
        <dbReference type="EC" id="2.3.1.269"/>
    </reaction>
</comment>
<dbReference type="Proteomes" id="UP000516361">
    <property type="component" value="Chromosome"/>
</dbReference>
<evidence type="ECO:0000256" key="7">
    <source>
        <dbReference type="ARBA" id="ARBA00023315"/>
    </source>
</evidence>
<keyword evidence="10" id="KW-0449">Lipoprotein</keyword>
<accession>A0A7G1G9V4</accession>
<keyword evidence="2 8" id="KW-1003">Cell membrane</keyword>
<feature type="transmembrane region" description="Helical" evidence="8">
    <location>
        <begin position="153"/>
        <end position="179"/>
    </location>
</feature>
<dbReference type="GO" id="GO:0005886">
    <property type="term" value="C:plasma membrane"/>
    <property type="evidence" value="ECO:0007669"/>
    <property type="project" value="UniProtKB-SubCell"/>
</dbReference>
<protein>
    <recommendedName>
        <fullName evidence="8">Apolipoprotein N-acyltransferase</fullName>
        <shortName evidence="8">ALP N-acyltransferase</shortName>
        <ecNumber evidence="8">2.3.1.269</ecNumber>
    </recommendedName>
</protein>
<dbReference type="InterPro" id="IPR004563">
    <property type="entry name" value="Apolipo_AcylTrfase"/>
</dbReference>
<dbReference type="InParanoid" id="A0A7G1G9V4"/>
<dbReference type="HAMAP" id="MF_01148">
    <property type="entry name" value="Lnt"/>
    <property type="match status" value="1"/>
</dbReference>
<dbReference type="PANTHER" id="PTHR38686:SF1">
    <property type="entry name" value="APOLIPOPROTEIN N-ACYLTRANSFERASE"/>
    <property type="match status" value="1"/>
</dbReference>
<feature type="transmembrane region" description="Helical" evidence="8">
    <location>
        <begin position="46"/>
        <end position="64"/>
    </location>
</feature>
<dbReference type="Pfam" id="PF00795">
    <property type="entry name" value="CN_hydrolase"/>
    <property type="match status" value="1"/>
</dbReference>
<comment type="subcellular location">
    <subcellularLocation>
        <location evidence="1 8">Cell membrane</location>
        <topology evidence="1 8">Multi-pass membrane protein</topology>
    </subcellularLocation>
</comment>
<evidence type="ECO:0000256" key="4">
    <source>
        <dbReference type="ARBA" id="ARBA00022692"/>
    </source>
</evidence>
<dbReference type="PANTHER" id="PTHR38686">
    <property type="entry name" value="APOLIPOPROTEIN N-ACYLTRANSFERASE"/>
    <property type="match status" value="1"/>
</dbReference>
<dbReference type="AlphaFoldDB" id="A0A7G1G9V4"/>
<sequence>MAYLLTLISGILTGLAMPGNLFSFFIWGSVVFYLKNMSESTKTYQRLLHTIIYSNSLLATTLWWQMPVLTKNIPEVLNHYPPIFGFLGFIGEIFLLSLPYLLIWILSELYHRKYRKVNYISLMFFYAFSYTAAEALREMGDLAVTGGSLGYALYNHIGLLQIASIFGYLGLTFIIILVNSAIAFDDSRDKIIKGILIFSAIYAINFSIERFIPITENSKTFKITAIQTNVPQEIKYNANTWKSYTLFSDLLQRAKDEKSSLIILPESTFMEDIQDTNVSEALKINIKTIKKPVLMGYPKKTETDYYNTAWLYDKEGQIKETYDKIKLTPFAEFLPYEAIFNKFKIFKLFVFYTPGSEFKTFNVNNTKFGVQICFETYFPEVSIQETKKGAEFLTAITNDGWFNTQTALIQHFTQSIFRAVETRRDFLQVSNTGITAMVDKYGRIKKVYSEHKEVIDTVSVNLNKKTSIYSNISGVFKALLFIGALILSIV</sequence>
<dbReference type="SUPFAM" id="SSF56317">
    <property type="entry name" value="Carbon-nitrogen hydrolase"/>
    <property type="match status" value="1"/>
</dbReference>
<dbReference type="InterPro" id="IPR003010">
    <property type="entry name" value="C-N_Hydrolase"/>
</dbReference>
<dbReference type="Gene3D" id="3.60.110.10">
    <property type="entry name" value="Carbon-nitrogen hydrolase"/>
    <property type="match status" value="1"/>
</dbReference>
<dbReference type="UniPathway" id="UPA00666"/>
<feature type="transmembrane region" description="Helical" evidence="8">
    <location>
        <begin position="6"/>
        <end position="34"/>
    </location>
</feature>
<dbReference type="GO" id="GO:0042158">
    <property type="term" value="P:lipoprotein biosynthetic process"/>
    <property type="evidence" value="ECO:0007669"/>
    <property type="project" value="UniProtKB-UniRule"/>
</dbReference>
<dbReference type="EMBL" id="AP018712">
    <property type="protein sequence ID" value="BBE30119.1"/>
    <property type="molecule type" value="Genomic_DNA"/>
</dbReference>
<dbReference type="Pfam" id="PF20154">
    <property type="entry name" value="LNT_N"/>
    <property type="match status" value="1"/>
</dbReference>
<evidence type="ECO:0000313" key="11">
    <source>
        <dbReference type="Proteomes" id="UP000516361"/>
    </source>
</evidence>
<organism evidence="10 11">
    <name type="scientific">Tepiditoga spiralis</name>
    <dbReference type="NCBI Taxonomy" id="2108365"/>
    <lineage>
        <taxon>Bacteria</taxon>
        <taxon>Thermotogati</taxon>
        <taxon>Thermotogota</taxon>
        <taxon>Thermotogae</taxon>
        <taxon>Petrotogales</taxon>
        <taxon>Petrotogaceae</taxon>
        <taxon>Tepiditoga</taxon>
    </lineage>
</organism>
<feature type="transmembrane region" description="Helical" evidence="8">
    <location>
        <begin position="117"/>
        <end position="133"/>
    </location>
</feature>
<keyword evidence="6 8" id="KW-0472">Membrane</keyword>
<dbReference type="NCBIfam" id="TIGR00546">
    <property type="entry name" value="lnt"/>
    <property type="match status" value="1"/>
</dbReference>
<proteinExistence type="inferred from homology"/>
<evidence type="ECO:0000256" key="3">
    <source>
        <dbReference type="ARBA" id="ARBA00022679"/>
    </source>
</evidence>
<gene>
    <name evidence="10" type="primary">lnt_3</name>
    <name evidence="8" type="synonym">lnt</name>
    <name evidence="10" type="ORF">OSSY52_02600</name>
</gene>
<keyword evidence="5 8" id="KW-1133">Transmembrane helix</keyword>
<feature type="domain" description="CN hydrolase" evidence="9">
    <location>
        <begin position="226"/>
        <end position="462"/>
    </location>
</feature>
<keyword evidence="4 8" id="KW-0812">Transmembrane</keyword>
<dbReference type="InterPro" id="IPR036526">
    <property type="entry name" value="C-N_Hydrolase_sf"/>
</dbReference>
<feature type="transmembrane region" description="Helical" evidence="8">
    <location>
        <begin position="191"/>
        <end position="208"/>
    </location>
</feature>
<dbReference type="KEGG" id="ocy:OSSY52_02600"/>
<evidence type="ECO:0000256" key="2">
    <source>
        <dbReference type="ARBA" id="ARBA00022475"/>
    </source>
</evidence>
<dbReference type="RefSeq" id="WP_190615250.1">
    <property type="nucleotide sequence ID" value="NZ_AP018712.1"/>
</dbReference>
<feature type="transmembrane region" description="Helical" evidence="8">
    <location>
        <begin position="84"/>
        <end position="105"/>
    </location>
</feature>
<evidence type="ECO:0000256" key="8">
    <source>
        <dbReference type="HAMAP-Rule" id="MF_01148"/>
    </source>
</evidence>
<evidence type="ECO:0000256" key="5">
    <source>
        <dbReference type="ARBA" id="ARBA00022989"/>
    </source>
</evidence>
<keyword evidence="11" id="KW-1185">Reference proteome</keyword>
<keyword evidence="7 8" id="KW-0012">Acyltransferase</keyword>
<comment type="function">
    <text evidence="8">Catalyzes the phospholipid dependent N-acylation of the N-terminal cysteine of apolipoprotein, the last step in lipoprotein maturation.</text>
</comment>
<comment type="pathway">
    <text evidence="8">Protein modification; lipoprotein biosynthesis (N-acyl transfer).</text>
</comment>
<evidence type="ECO:0000259" key="9">
    <source>
        <dbReference type="PROSITE" id="PS50263"/>
    </source>
</evidence>
<reference evidence="10 11" key="1">
    <citation type="submission" date="2018-06" db="EMBL/GenBank/DDBJ databases">
        <title>Genome sequencing of Oceanotoga sp. sy52.</title>
        <authorList>
            <person name="Mori K."/>
        </authorList>
    </citation>
    <scope>NUCLEOTIDE SEQUENCE [LARGE SCALE GENOMIC DNA]</scope>
    <source>
        <strain evidence="11">sy52</strain>
    </source>
</reference>
<evidence type="ECO:0000313" key="10">
    <source>
        <dbReference type="EMBL" id="BBE30119.1"/>
    </source>
</evidence>
<dbReference type="CDD" id="cd07571">
    <property type="entry name" value="ALP_N-acyl_transferase"/>
    <property type="match status" value="1"/>
</dbReference>
<evidence type="ECO:0000256" key="6">
    <source>
        <dbReference type="ARBA" id="ARBA00023136"/>
    </source>
</evidence>
<comment type="similarity">
    <text evidence="8">Belongs to the CN hydrolase family. Apolipoprotein N-acyltransferase subfamily.</text>
</comment>
<dbReference type="InterPro" id="IPR045378">
    <property type="entry name" value="LNT_N"/>
</dbReference>
<evidence type="ECO:0000256" key="1">
    <source>
        <dbReference type="ARBA" id="ARBA00004651"/>
    </source>
</evidence>
<dbReference type="GO" id="GO:0016410">
    <property type="term" value="F:N-acyltransferase activity"/>
    <property type="evidence" value="ECO:0007669"/>
    <property type="project" value="UniProtKB-UniRule"/>
</dbReference>